<reference evidence="2" key="1">
    <citation type="submission" date="2019-11" db="EMBL/GenBank/DDBJ databases">
        <title>Burkholderia cenocepacia CF.</title>
        <authorList>
            <person name="Vianna E.F."/>
            <person name="Marques E.A."/>
            <person name="Albano R.M."/>
            <person name="Leao R.S."/>
        </authorList>
    </citation>
    <scope>NUCLEOTIDE SEQUENCE</scope>
    <source>
        <strain evidence="2">MS-2140</strain>
    </source>
</reference>
<gene>
    <name evidence="2" type="ORF">GFJ35_22580</name>
</gene>
<proteinExistence type="predicted"/>
<sequence>MHFPPRCPGRRNGLGRPGWNGPHRRRAAPMRQACGRPRGAAPIWHFLAKLAIIRWPERSEIDSNCRRALVQQPIITPQTGAFAATQQRATANRPIIADLRQAATNLKKFKQEPSGAHPAAPAFRGSARRACAAGRACTQEAARR</sequence>
<organism evidence="2">
    <name type="scientific">Burkholderia cenocepacia</name>
    <dbReference type="NCBI Taxonomy" id="95486"/>
    <lineage>
        <taxon>Bacteria</taxon>
        <taxon>Pseudomonadati</taxon>
        <taxon>Pseudomonadota</taxon>
        <taxon>Betaproteobacteria</taxon>
        <taxon>Burkholderiales</taxon>
        <taxon>Burkholderiaceae</taxon>
        <taxon>Burkholderia</taxon>
        <taxon>Burkholderia cepacia complex</taxon>
    </lineage>
</organism>
<dbReference type="AlphaFoldDB" id="A0A6B2MKT7"/>
<dbReference type="EMBL" id="JAAEAM010000025">
    <property type="protein sequence ID" value="NDV74837.1"/>
    <property type="molecule type" value="Genomic_DNA"/>
</dbReference>
<name>A0A6B2MKT7_9BURK</name>
<evidence type="ECO:0000256" key="1">
    <source>
        <dbReference type="SAM" id="MobiDB-lite"/>
    </source>
</evidence>
<protein>
    <submittedName>
        <fullName evidence="2">Uncharacterized protein</fullName>
    </submittedName>
</protein>
<feature type="region of interest" description="Disordered" evidence="1">
    <location>
        <begin position="1"/>
        <end position="25"/>
    </location>
</feature>
<evidence type="ECO:0000313" key="2">
    <source>
        <dbReference type="EMBL" id="NDV74837.1"/>
    </source>
</evidence>
<comment type="caution">
    <text evidence="2">The sequence shown here is derived from an EMBL/GenBank/DDBJ whole genome shotgun (WGS) entry which is preliminary data.</text>
</comment>
<accession>A0A6B2MKT7</accession>